<sequence>MVAGVLVVSTPAVVSTPVAGAQSEVIANPSGSAETIQDGIRSSLGLIANGSAFNSNAPTLAPLSAGVEPLSAASSGDGGRSATAPALVGATFLMSLIPVGSLANGGQLAALSLGADTLTAAAGSFTGEGYPAPQPDPEINETRLVSREVQEDHQGPGRLEHWTVSSAKMQREVVLEVFLPSEDKGPAPVLYLLEGVDTVLPTPFRTRTNVAQRVEDENVIAVAPSGAPGANWAEWIKDDPRLGRNNWETFIAEEFPSIIGAESDIDLNGKSGVLGLSMGAGSALRIAANHPGHFAAAGGVSGCYNATDDLGYETIRLNVETRGGNLDNMWGPRGSELWQQNHLPANADKLAGTHVFMSAATGALGPQDIQQYGAEPGVLFSGYILEAGARECTNQMSRALNRAGVEHDTFYMPTGIHNWTAFGPGMNAAFDSMLPVLK</sequence>
<dbReference type="KEGG" id="dtm:BJL86_2217"/>
<organism evidence="1 2">
    <name type="scientific">Dietzia timorensis</name>
    <dbReference type="NCBI Taxonomy" id="499555"/>
    <lineage>
        <taxon>Bacteria</taxon>
        <taxon>Bacillati</taxon>
        <taxon>Actinomycetota</taxon>
        <taxon>Actinomycetes</taxon>
        <taxon>Mycobacteriales</taxon>
        <taxon>Dietziaceae</taxon>
        <taxon>Dietzia</taxon>
    </lineage>
</organism>
<dbReference type="STRING" id="499555.BJL86_2217"/>
<dbReference type="AlphaFoldDB" id="A0A173LQD3"/>
<keyword evidence="2" id="KW-1185">Reference proteome</keyword>
<dbReference type="InterPro" id="IPR029058">
    <property type="entry name" value="AB_hydrolase_fold"/>
</dbReference>
<gene>
    <name evidence="1" type="ORF">BJL86_2217</name>
</gene>
<dbReference type="SUPFAM" id="SSF53474">
    <property type="entry name" value="alpha/beta-Hydrolases"/>
    <property type="match status" value="1"/>
</dbReference>
<accession>A0A173LQD3</accession>
<dbReference type="EMBL" id="CP015961">
    <property type="protein sequence ID" value="ANI92982.1"/>
    <property type="molecule type" value="Genomic_DNA"/>
</dbReference>
<evidence type="ECO:0000313" key="2">
    <source>
        <dbReference type="Proteomes" id="UP000186104"/>
    </source>
</evidence>
<dbReference type="Pfam" id="PF00756">
    <property type="entry name" value="Esterase"/>
    <property type="match status" value="1"/>
</dbReference>
<dbReference type="PANTHER" id="PTHR48098:SF1">
    <property type="entry name" value="DIACYLGLYCEROL ACYLTRANSFERASE_MYCOLYLTRANSFERASE AG85A"/>
    <property type="match status" value="1"/>
</dbReference>
<proteinExistence type="predicted"/>
<reference evidence="1 2" key="1">
    <citation type="submission" date="2016-06" db="EMBL/GenBank/DDBJ databases">
        <title>Complete genome sequence of a saline-alkali tolerant type strain Dietzia timorensis ID05-A0528T.</title>
        <authorList>
            <person name="Wu X."/>
        </authorList>
    </citation>
    <scope>NUCLEOTIDE SEQUENCE [LARGE SCALE GENOMIC DNA]</scope>
    <source>
        <strain evidence="1 2">ID05-A0528</strain>
    </source>
</reference>
<evidence type="ECO:0000313" key="1">
    <source>
        <dbReference type="EMBL" id="ANI92982.1"/>
    </source>
</evidence>
<name>A0A173LQD3_9ACTN</name>
<dbReference type="PANTHER" id="PTHR48098">
    <property type="entry name" value="ENTEROCHELIN ESTERASE-RELATED"/>
    <property type="match status" value="1"/>
</dbReference>
<protein>
    <submittedName>
        <fullName evidence="1">Protein PS1</fullName>
    </submittedName>
</protein>
<dbReference type="Gene3D" id="3.40.50.1820">
    <property type="entry name" value="alpha/beta hydrolase"/>
    <property type="match status" value="1"/>
</dbReference>
<dbReference type="RefSeq" id="WP_067473886.1">
    <property type="nucleotide sequence ID" value="NZ_CP015961.1"/>
</dbReference>
<dbReference type="Proteomes" id="UP000186104">
    <property type="component" value="Chromosome"/>
</dbReference>
<dbReference type="InterPro" id="IPR000801">
    <property type="entry name" value="Esterase-like"/>
</dbReference>
<dbReference type="GO" id="GO:0016747">
    <property type="term" value="F:acyltransferase activity, transferring groups other than amino-acyl groups"/>
    <property type="evidence" value="ECO:0007669"/>
    <property type="project" value="TreeGrafter"/>
</dbReference>
<dbReference type="InterPro" id="IPR050583">
    <property type="entry name" value="Mycobacterial_A85_antigen"/>
</dbReference>